<comment type="caution">
    <text evidence="2">The sequence shown here is derived from an EMBL/GenBank/DDBJ whole genome shotgun (WGS) entry which is preliminary data.</text>
</comment>
<keyword evidence="3" id="KW-1185">Reference proteome</keyword>
<evidence type="ECO:0008006" key="4">
    <source>
        <dbReference type="Google" id="ProtNLM"/>
    </source>
</evidence>
<accession>A0A7K1G8P6</accession>
<evidence type="ECO:0000256" key="1">
    <source>
        <dbReference type="SAM" id="Coils"/>
    </source>
</evidence>
<protein>
    <recommendedName>
        <fullName evidence="4">Chromosome partitioning protein ParA</fullName>
    </recommendedName>
</protein>
<dbReference type="AlphaFoldDB" id="A0A7K1G8P6"/>
<proteinExistence type="predicted"/>
<organism evidence="2 3">
    <name type="scientific">Winogradskyella ouciana</name>
    <dbReference type="NCBI Taxonomy" id="2608631"/>
    <lineage>
        <taxon>Bacteria</taxon>
        <taxon>Pseudomonadati</taxon>
        <taxon>Bacteroidota</taxon>
        <taxon>Flavobacteriia</taxon>
        <taxon>Flavobacteriales</taxon>
        <taxon>Flavobacteriaceae</taxon>
        <taxon>Winogradskyella</taxon>
    </lineage>
</organism>
<dbReference type="EMBL" id="WJYA01000002">
    <property type="protein sequence ID" value="MTE25543.1"/>
    <property type="molecule type" value="Genomic_DNA"/>
</dbReference>
<dbReference type="Proteomes" id="UP000447545">
    <property type="component" value="Unassembled WGS sequence"/>
</dbReference>
<evidence type="ECO:0000313" key="3">
    <source>
        <dbReference type="Proteomes" id="UP000447545"/>
    </source>
</evidence>
<sequence>MKMITKRGSKIALASIIVLVALGISYFSIKNQNIKSELEQEKIALIEELENMSNSYDELLEERNWKNDELLDAKLKIDRLVDSLETTTITLKSLLALKDRQLELHSTLKGLIRENNELKQDNGLLVQSLNIRKNELSKAHNQLVSYQDQNSQLQEEKEQLNEKVESMAFLNMVHLDARAYKERSSGKQIETDRARKTDKFEVCYTIAKNPLVKEGTKELYVQVIGPRQLVVSPKYKRFKEERFELNYSFITAFDYKNENINKCDYLDIEDSEELSKGIYTVNIYDKQSLITSYRLELK</sequence>
<name>A0A7K1G8P6_9FLAO</name>
<feature type="coiled-coil region" evidence="1">
    <location>
        <begin position="31"/>
        <end position="69"/>
    </location>
</feature>
<feature type="coiled-coil region" evidence="1">
    <location>
        <begin position="136"/>
        <end position="170"/>
    </location>
</feature>
<dbReference type="RefSeq" id="WP_155087386.1">
    <property type="nucleotide sequence ID" value="NZ_WJYA01000002.1"/>
</dbReference>
<reference evidence="2 3" key="1">
    <citation type="submission" date="2019-11" db="EMBL/GenBank/DDBJ databases">
        <title>Winogradskyella ouciana sp. nov., isolated from the hadal seawater of the Mariana Trench.</title>
        <authorList>
            <person name="Liu R."/>
        </authorList>
    </citation>
    <scope>NUCLEOTIDE SEQUENCE [LARGE SCALE GENOMIC DNA]</scope>
    <source>
        <strain evidence="2 3">ZXX205</strain>
    </source>
</reference>
<evidence type="ECO:0000313" key="2">
    <source>
        <dbReference type="EMBL" id="MTE25543.1"/>
    </source>
</evidence>
<gene>
    <name evidence="2" type="ORF">F1003_01260</name>
</gene>
<keyword evidence="1" id="KW-0175">Coiled coil</keyword>